<dbReference type="InterPro" id="IPR020568">
    <property type="entry name" value="Ribosomal_Su5_D2-typ_SF"/>
</dbReference>
<dbReference type="Proteomes" id="UP000177564">
    <property type="component" value="Unassembled WGS sequence"/>
</dbReference>
<comment type="caution">
    <text evidence="8">The sequence shown here is derived from an EMBL/GenBank/DDBJ whole genome shotgun (WGS) entry which is preliminary data.</text>
</comment>
<evidence type="ECO:0000256" key="4">
    <source>
        <dbReference type="ARBA" id="ARBA00035259"/>
    </source>
</evidence>
<evidence type="ECO:0000256" key="6">
    <source>
        <dbReference type="RuleBase" id="RU003815"/>
    </source>
</evidence>
<evidence type="ECO:0000256" key="7">
    <source>
        <dbReference type="SAM" id="MobiDB-lite"/>
    </source>
</evidence>
<dbReference type="STRING" id="1797240.A3D68_01595"/>
<dbReference type="FunFam" id="3.30.230.10:FF:000001">
    <property type="entry name" value="30S ribosomal protein S9"/>
    <property type="match status" value="1"/>
</dbReference>
<protein>
    <recommendedName>
        <fullName evidence="4 5">Small ribosomal subunit protein uS9</fullName>
    </recommendedName>
</protein>
<dbReference type="Pfam" id="PF00380">
    <property type="entry name" value="Ribosomal_S9"/>
    <property type="match status" value="1"/>
</dbReference>
<keyword evidence="3 5" id="KW-0687">Ribonucleoprotein</keyword>
<dbReference type="PROSITE" id="PS00360">
    <property type="entry name" value="RIBOSOMAL_S9"/>
    <property type="match status" value="1"/>
</dbReference>
<evidence type="ECO:0000256" key="3">
    <source>
        <dbReference type="ARBA" id="ARBA00023274"/>
    </source>
</evidence>
<dbReference type="GO" id="GO:0022627">
    <property type="term" value="C:cytosolic small ribosomal subunit"/>
    <property type="evidence" value="ECO:0007669"/>
    <property type="project" value="TreeGrafter"/>
</dbReference>
<evidence type="ECO:0000256" key="5">
    <source>
        <dbReference type="HAMAP-Rule" id="MF_00532"/>
    </source>
</evidence>
<keyword evidence="2 5" id="KW-0689">Ribosomal protein</keyword>
<reference evidence="8 9" key="1">
    <citation type="journal article" date="2016" name="Nat. Commun.">
        <title>Thousands of microbial genomes shed light on interconnected biogeochemical processes in an aquifer system.</title>
        <authorList>
            <person name="Anantharaman K."/>
            <person name="Brown C.T."/>
            <person name="Hug L.A."/>
            <person name="Sharon I."/>
            <person name="Castelle C.J."/>
            <person name="Probst A.J."/>
            <person name="Thomas B.C."/>
            <person name="Singh A."/>
            <person name="Wilkins M.J."/>
            <person name="Karaoz U."/>
            <person name="Brodie E.L."/>
            <person name="Williams K.H."/>
            <person name="Hubbard S.S."/>
            <person name="Banfield J.F."/>
        </authorList>
    </citation>
    <scope>NUCLEOTIDE SEQUENCE [LARGE SCALE GENOMIC DNA]</scope>
</reference>
<dbReference type="PANTHER" id="PTHR21569:SF1">
    <property type="entry name" value="SMALL RIBOSOMAL SUBUNIT PROTEIN US9M"/>
    <property type="match status" value="1"/>
</dbReference>
<feature type="region of interest" description="Disordered" evidence="7">
    <location>
        <begin position="114"/>
        <end position="137"/>
    </location>
</feature>
<dbReference type="InterPro" id="IPR020574">
    <property type="entry name" value="Ribosomal_uS9_CS"/>
</dbReference>
<dbReference type="SUPFAM" id="SSF54211">
    <property type="entry name" value="Ribosomal protein S5 domain 2-like"/>
    <property type="match status" value="1"/>
</dbReference>
<gene>
    <name evidence="5" type="primary">rpsI</name>
    <name evidence="8" type="ORF">A3D68_01595</name>
</gene>
<feature type="compositionally biased region" description="Basic residues" evidence="7">
    <location>
        <begin position="118"/>
        <end position="137"/>
    </location>
</feature>
<evidence type="ECO:0000256" key="1">
    <source>
        <dbReference type="ARBA" id="ARBA00005251"/>
    </source>
</evidence>
<comment type="similarity">
    <text evidence="1 5 6">Belongs to the universal ribosomal protein uS9 family.</text>
</comment>
<name>A0A1F4XQ81_9BACT</name>
<dbReference type="GO" id="GO:0003723">
    <property type="term" value="F:RNA binding"/>
    <property type="evidence" value="ECO:0007669"/>
    <property type="project" value="TreeGrafter"/>
</dbReference>
<dbReference type="GO" id="GO:0006412">
    <property type="term" value="P:translation"/>
    <property type="evidence" value="ECO:0007669"/>
    <property type="project" value="UniProtKB-UniRule"/>
</dbReference>
<proteinExistence type="inferred from homology"/>
<dbReference type="GO" id="GO:0003735">
    <property type="term" value="F:structural constituent of ribosome"/>
    <property type="evidence" value="ECO:0007669"/>
    <property type="project" value="InterPro"/>
</dbReference>
<dbReference type="Gene3D" id="3.30.230.10">
    <property type="match status" value="1"/>
</dbReference>
<dbReference type="NCBIfam" id="NF001099">
    <property type="entry name" value="PRK00132.1"/>
    <property type="match status" value="1"/>
</dbReference>
<dbReference type="PANTHER" id="PTHR21569">
    <property type="entry name" value="RIBOSOMAL PROTEIN S9"/>
    <property type="match status" value="1"/>
</dbReference>
<dbReference type="InterPro" id="IPR014721">
    <property type="entry name" value="Ribsml_uS5_D2-typ_fold_subgr"/>
</dbReference>
<dbReference type="AlphaFoldDB" id="A0A1F4XQ81"/>
<dbReference type="InterPro" id="IPR023035">
    <property type="entry name" value="Ribosomal_uS9_bac/plastid"/>
</dbReference>
<dbReference type="InterPro" id="IPR000754">
    <property type="entry name" value="Ribosomal_uS9"/>
</dbReference>
<sequence length="137" mass="15446">MATKTNKDIRYIEAVGRRKTAIARVRLTPSARSAVTVNGKDINVYFDTEPLRVTALEPFLKVTLATQFTVSATVRGGGIAGQATAVRHAISRALTQYDHELRIPLKREGFLKRDPRAKERRKFGLKKARKSPQWSKR</sequence>
<evidence type="ECO:0000313" key="8">
    <source>
        <dbReference type="EMBL" id="OGC83879.1"/>
    </source>
</evidence>
<accession>A0A1F4XQ81</accession>
<evidence type="ECO:0000313" key="9">
    <source>
        <dbReference type="Proteomes" id="UP000177564"/>
    </source>
</evidence>
<dbReference type="EMBL" id="MEWU01000008">
    <property type="protein sequence ID" value="OGC83879.1"/>
    <property type="molecule type" value="Genomic_DNA"/>
</dbReference>
<organism evidence="8 9">
    <name type="scientific">Candidatus Adlerbacteria bacterium RIFCSPHIGHO2_02_FULL_52_17</name>
    <dbReference type="NCBI Taxonomy" id="1797240"/>
    <lineage>
        <taxon>Bacteria</taxon>
        <taxon>Candidatus Adleribacteriota</taxon>
    </lineage>
</organism>
<evidence type="ECO:0000256" key="2">
    <source>
        <dbReference type="ARBA" id="ARBA00022980"/>
    </source>
</evidence>
<dbReference type="HAMAP" id="MF_00532_B">
    <property type="entry name" value="Ribosomal_uS9_B"/>
    <property type="match status" value="1"/>
</dbReference>